<dbReference type="AlphaFoldDB" id="A0A955L5P2"/>
<comment type="caution">
    <text evidence="1">The sequence shown here is derived from an EMBL/GenBank/DDBJ whole genome shotgun (WGS) entry which is preliminary data.</text>
</comment>
<accession>A0A955L5P2</accession>
<organism evidence="1 2">
    <name type="scientific">Candidatus Dojkabacteria bacterium</name>
    <dbReference type="NCBI Taxonomy" id="2099670"/>
    <lineage>
        <taxon>Bacteria</taxon>
        <taxon>Candidatus Dojkabacteria</taxon>
    </lineage>
</organism>
<evidence type="ECO:0000313" key="2">
    <source>
        <dbReference type="Proteomes" id="UP000783287"/>
    </source>
</evidence>
<reference evidence="1" key="1">
    <citation type="submission" date="2020-04" db="EMBL/GenBank/DDBJ databases">
        <authorList>
            <person name="Zhang T."/>
        </authorList>
    </citation>
    <scope>NUCLEOTIDE SEQUENCE</scope>
    <source>
        <strain evidence="1">HKST-UBA14</strain>
    </source>
</reference>
<proteinExistence type="predicted"/>
<evidence type="ECO:0000313" key="1">
    <source>
        <dbReference type="EMBL" id="MCA9383481.1"/>
    </source>
</evidence>
<name>A0A955L5P2_9BACT</name>
<dbReference type="EMBL" id="JAGQLK010000076">
    <property type="protein sequence ID" value="MCA9383481.1"/>
    <property type="molecule type" value="Genomic_DNA"/>
</dbReference>
<gene>
    <name evidence="1" type="ORF">KC909_03885</name>
</gene>
<protein>
    <submittedName>
        <fullName evidence="1">Uncharacterized protein</fullName>
    </submittedName>
</protein>
<dbReference type="Proteomes" id="UP000783287">
    <property type="component" value="Unassembled WGS sequence"/>
</dbReference>
<reference evidence="1" key="2">
    <citation type="journal article" date="2021" name="Microbiome">
        <title>Successional dynamics and alternative stable states in a saline activated sludge microbial community over 9 years.</title>
        <authorList>
            <person name="Wang Y."/>
            <person name="Ye J."/>
            <person name="Ju F."/>
            <person name="Liu L."/>
            <person name="Boyd J.A."/>
            <person name="Deng Y."/>
            <person name="Parks D.H."/>
            <person name="Jiang X."/>
            <person name="Yin X."/>
            <person name="Woodcroft B.J."/>
            <person name="Tyson G.W."/>
            <person name="Hugenholtz P."/>
            <person name="Polz M.F."/>
            <person name="Zhang T."/>
        </authorList>
    </citation>
    <scope>NUCLEOTIDE SEQUENCE</scope>
    <source>
        <strain evidence="1">HKST-UBA14</strain>
    </source>
</reference>
<sequence>MSESGRSESKSRFMSSLSVEIFSAAVNTPGIVEYSVDEVVLYPSELTMRTNWLNMSMLAPRLELMEDTDPLKTLQFIGRLASPQLFATTLECIKDHPDRTIQDRYNRFVLTGADYITERLGIAADMISPSEIALGLAAGNMQFYGSHLPWLILAGIYGEYLADNTTLFSQSGKLWELTEEVIQATSDIPTVQERLAAIFGPSADRPHLSYGVVLLNSKDRFVGKNVRCPATKYVNLSFLRMSEHIMSDRFLEETNYY</sequence>